<reference evidence="1 2" key="1">
    <citation type="submission" date="2014-04" db="EMBL/GenBank/DDBJ databases">
        <authorList>
            <consortium name="DOE Joint Genome Institute"/>
            <person name="Kuo A."/>
            <person name="Kohler A."/>
            <person name="Nagy L.G."/>
            <person name="Floudas D."/>
            <person name="Copeland A."/>
            <person name="Barry K.W."/>
            <person name="Cichocki N."/>
            <person name="Veneault-Fourrey C."/>
            <person name="LaButti K."/>
            <person name="Lindquist E.A."/>
            <person name="Lipzen A."/>
            <person name="Lundell T."/>
            <person name="Morin E."/>
            <person name="Murat C."/>
            <person name="Sun H."/>
            <person name="Tunlid A."/>
            <person name="Henrissat B."/>
            <person name="Grigoriev I.V."/>
            <person name="Hibbett D.S."/>
            <person name="Martin F."/>
            <person name="Nordberg H.P."/>
            <person name="Cantor M.N."/>
            <person name="Hua S.X."/>
        </authorList>
    </citation>
    <scope>NUCLEOTIDE SEQUENCE [LARGE SCALE GENOMIC DNA]</scope>
    <source>
        <strain evidence="1 2">LaAM-08-1</strain>
    </source>
</reference>
<organism evidence="1 2">
    <name type="scientific">Laccaria amethystina LaAM-08-1</name>
    <dbReference type="NCBI Taxonomy" id="1095629"/>
    <lineage>
        <taxon>Eukaryota</taxon>
        <taxon>Fungi</taxon>
        <taxon>Dikarya</taxon>
        <taxon>Basidiomycota</taxon>
        <taxon>Agaricomycotina</taxon>
        <taxon>Agaricomycetes</taxon>
        <taxon>Agaricomycetidae</taxon>
        <taxon>Agaricales</taxon>
        <taxon>Agaricineae</taxon>
        <taxon>Hydnangiaceae</taxon>
        <taxon>Laccaria</taxon>
    </lineage>
</organism>
<dbReference type="OrthoDB" id="2678560at2759"/>
<sequence>MSIPITVHSFSGKPDDNIQPENELIIESFGDHLKYASPADDWFKELGKKTTWKEVEAAFLERFPPIERAKRTETELERELCELRLKVEDLGKKEKYAGEEVYTHVIFAEKALSLAKQAKISTGSNSIWKVRDELPDIIRQKVKETYSTWTEFCTAIKGVEMAHIRDGVKKHQKEKEERERTEAAIASL</sequence>
<feature type="non-terminal residue" evidence="1">
    <location>
        <position position="188"/>
    </location>
</feature>
<dbReference type="EMBL" id="KN839619">
    <property type="protein sequence ID" value="KIJ89552.1"/>
    <property type="molecule type" value="Genomic_DNA"/>
</dbReference>
<protein>
    <submittedName>
        <fullName evidence="1">Unplaced genomic scaffold K443scaffold_1084, whole genome shotgun sequence</fullName>
    </submittedName>
</protein>
<evidence type="ECO:0000313" key="2">
    <source>
        <dbReference type="Proteomes" id="UP000054477"/>
    </source>
</evidence>
<dbReference type="Proteomes" id="UP000054477">
    <property type="component" value="Unassembled WGS sequence"/>
</dbReference>
<dbReference type="AlphaFoldDB" id="A0A0C9WYQ7"/>
<dbReference type="HOGENOM" id="CLU_068091_0_0_1"/>
<evidence type="ECO:0000313" key="1">
    <source>
        <dbReference type="EMBL" id="KIJ89552.1"/>
    </source>
</evidence>
<proteinExistence type="predicted"/>
<keyword evidence="2" id="KW-1185">Reference proteome</keyword>
<reference evidence="2" key="2">
    <citation type="submission" date="2015-01" db="EMBL/GenBank/DDBJ databases">
        <title>Evolutionary Origins and Diversification of the Mycorrhizal Mutualists.</title>
        <authorList>
            <consortium name="DOE Joint Genome Institute"/>
            <consortium name="Mycorrhizal Genomics Consortium"/>
            <person name="Kohler A."/>
            <person name="Kuo A."/>
            <person name="Nagy L.G."/>
            <person name="Floudas D."/>
            <person name="Copeland A."/>
            <person name="Barry K.W."/>
            <person name="Cichocki N."/>
            <person name="Veneault-Fourrey C."/>
            <person name="LaButti K."/>
            <person name="Lindquist E.A."/>
            <person name="Lipzen A."/>
            <person name="Lundell T."/>
            <person name="Morin E."/>
            <person name="Murat C."/>
            <person name="Riley R."/>
            <person name="Ohm R."/>
            <person name="Sun H."/>
            <person name="Tunlid A."/>
            <person name="Henrissat B."/>
            <person name="Grigoriev I.V."/>
            <person name="Hibbett D.S."/>
            <person name="Martin F."/>
        </authorList>
    </citation>
    <scope>NUCLEOTIDE SEQUENCE [LARGE SCALE GENOMIC DNA]</scope>
    <source>
        <strain evidence="2">LaAM-08-1</strain>
    </source>
</reference>
<gene>
    <name evidence="1" type="ORF">K443DRAFT_52610</name>
</gene>
<name>A0A0C9WYQ7_9AGAR</name>
<accession>A0A0C9WYQ7</accession>